<dbReference type="InterPro" id="IPR041519">
    <property type="entry name" value="HEPN_RiboL-PSP"/>
</dbReference>
<protein>
    <recommendedName>
        <fullName evidence="1">RiboL-PSP-HEPN domain-containing protein</fullName>
    </recommendedName>
</protein>
<evidence type="ECO:0000259" key="1">
    <source>
        <dbReference type="Pfam" id="PF18735"/>
    </source>
</evidence>
<organism evidence="2 3">
    <name type="scientific">Aquisphaera giovannonii</name>
    <dbReference type="NCBI Taxonomy" id="406548"/>
    <lineage>
        <taxon>Bacteria</taxon>
        <taxon>Pseudomonadati</taxon>
        <taxon>Planctomycetota</taxon>
        <taxon>Planctomycetia</taxon>
        <taxon>Isosphaerales</taxon>
        <taxon>Isosphaeraceae</taxon>
        <taxon>Aquisphaera</taxon>
    </lineage>
</organism>
<evidence type="ECO:0000313" key="2">
    <source>
        <dbReference type="EMBL" id="QEH31882.1"/>
    </source>
</evidence>
<reference evidence="2 3" key="1">
    <citation type="submission" date="2019-08" db="EMBL/GenBank/DDBJ databases">
        <title>Deep-cultivation of Planctomycetes and their phenomic and genomic characterization uncovers novel biology.</title>
        <authorList>
            <person name="Wiegand S."/>
            <person name="Jogler M."/>
            <person name="Boedeker C."/>
            <person name="Pinto D."/>
            <person name="Vollmers J."/>
            <person name="Rivas-Marin E."/>
            <person name="Kohn T."/>
            <person name="Peeters S.H."/>
            <person name="Heuer A."/>
            <person name="Rast P."/>
            <person name="Oberbeckmann S."/>
            <person name="Bunk B."/>
            <person name="Jeske O."/>
            <person name="Meyerdierks A."/>
            <person name="Storesund J.E."/>
            <person name="Kallscheuer N."/>
            <person name="Luecker S."/>
            <person name="Lage O.M."/>
            <person name="Pohl T."/>
            <person name="Merkel B.J."/>
            <person name="Hornburger P."/>
            <person name="Mueller R.-W."/>
            <person name="Bruemmer F."/>
            <person name="Labrenz M."/>
            <person name="Spormann A.M."/>
            <person name="Op den Camp H."/>
            <person name="Overmann J."/>
            <person name="Amann R."/>
            <person name="Jetten M.S.M."/>
            <person name="Mascher T."/>
            <person name="Medema M.H."/>
            <person name="Devos D.P."/>
            <person name="Kaster A.-K."/>
            <person name="Ovreas L."/>
            <person name="Rohde M."/>
            <person name="Galperin M.Y."/>
            <person name="Jogler C."/>
        </authorList>
    </citation>
    <scope>NUCLEOTIDE SEQUENCE [LARGE SCALE GENOMIC DNA]</scope>
    <source>
        <strain evidence="2 3">OJF2</strain>
    </source>
</reference>
<feature type="domain" description="RiboL-PSP-HEPN" evidence="1">
    <location>
        <begin position="21"/>
        <end position="175"/>
    </location>
</feature>
<sequence length="190" mass="21022">MPSNALSVHLDQLLGDAGELDTIHYQLRTGLPGRQYGLASLNRAAVVISVSAWESYIEELMRESLQALRPAVPPLGNWPALSAFIRGEVGRFNTPNAQNVANLMNRCLGLPDVRASWGWRNCTSTQAADLLNRALDLRHQIAHGVNPRPVIHNHYSNWLPGFIRRLARCTDDAVRNHLVATHAVSSPWPA</sequence>
<keyword evidence="3" id="KW-1185">Reference proteome</keyword>
<evidence type="ECO:0000313" key="3">
    <source>
        <dbReference type="Proteomes" id="UP000324233"/>
    </source>
</evidence>
<dbReference type="Proteomes" id="UP000324233">
    <property type="component" value="Chromosome"/>
</dbReference>
<dbReference type="RefSeq" id="WP_168221538.1">
    <property type="nucleotide sequence ID" value="NZ_CP042997.1"/>
</dbReference>
<dbReference type="EMBL" id="CP042997">
    <property type="protein sequence ID" value="QEH31882.1"/>
    <property type="molecule type" value="Genomic_DNA"/>
</dbReference>
<gene>
    <name evidence="2" type="ORF">OJF2_03490</name>
</gene>
<proteinExistence type="predicted"/>
<dbReference type="AlphaFoldDB" id="A0A5B9VUD5"/>
<dbReference type="KEGG" id="agv:OJF2_03490"/>
<dbReference type="Pfam" id="PF18735">
    <property type="entry name" value="HEPN_RiboL-PSP"/>
    <property type="match status" value="1"/>
</dbReference>
<name>A0A5B9VUD5_9BACT</name>
<accession>A0A5B9VUD5</accession>